<protein>
    <submittedName>
        <fullName evidence="4">C2H2-type domain-containing protein</fullName>
    </submittedName>
</protein>
<evidence type="ECO:0000256" key="1">
    <source>
        <dbReference type="PROSITE-ProRule" id="PRU00042"/>
    </source>
</evidence>
<dbReference type="PANTHER" id="PTHR19446">
    <property type="entry name" value="REVERSE TRANSCRIPTASES"/>
    <property type="match status" value="1"/>
</dbReference>
<feature type="domain" description="C2H2-type" evidence="3">
    <location>
        <begin position="217"/>
        <end position="244"/>
    </location>
</feature>
<dbReference type="AlphaFoldDB" id="A0A8X6HZQ4"/>
<keyword evidence="5" id="KW-1185">Reference proteome</keyword>
<dbReference type="OrthoDB" id="8353735at2759"/>
<dbReference type="EMBL" id="BMAO01020542">
    <property type="protein sequence ID" value="GFQ68235.1"/>
    <property type="molecule type" value="Genomic_DNA"/>
</dbReference>
<reference evidence="4" key="1">
    <citation type="submission" date="2020-07" db="EMBL/GenBank/DDBJ databases">
        <title>Multicomponent nature underlies the extraordinary mechanical properties of spider dragline silk.</title>
        <authorList>
            <person name="Kono N."/>
            <person name="Nakamura H."/>
            <person name="Mori M."/>
            <person name="Yoshida Y."/>
            <person name="Ohtoshi R."/>
            <person name="Malay A.D."/>
            <person name="Moran D.A.P."/>
            <person name="Tomita M."/>
            <person name="Numata K."/>
            <person name="Arakawa K."/>
        </authorList>
    </citation>
    <scope>NUCLEOTIDE SEQUENCE</scope>
</reference>
<evidence type="ECO:0000313" key="4">
    <source>
        <dbReference type="EMBL" id="GFQ68235.1"/>
    </source>
</evidence>
<keyword evidence="1" id="KW-0479">Metal-binding</keyword>
<comment type="caution">
    <text evidence="4">The sequence shown here is derived from an EMBL/GenBank/DDBJ whole genome shotgun (WGS) entry which is preliminary data.</text>
</comment>
<dbReference type="PROSITE" id="PS50157">
    <property type="entry name" value="ZINC_FINGER_C2H2_2"/>
    <property type="match status" value="1"/>
</dbReference>
<proteinExistence type="predicted"/>
<dbReference type="GO" id="GO:0008270">
    <property type="term" value="F:zinc ion binding"/>
    <property type="evidence" value="ECO:0007669"/>
    <property type="project" value="UniProtKB-KW"/>
</dbReference>
<feature type="compositionally biased region" description="Low complexity" evidence="2">
    <location>
        <begin position="276"/>
        <end position="285"/>
    </location>
</feature>
<organism evidence="4 5">
    <name type="scientific">Trichonephila clavata</name>
    <name type="common">Joro spider</name>
    <name type="synonym">Nephila clavata</name>
    <dbReference type="NCBI Taxonomy" id="2740835"/>
    <lineage>
        <taxon>Eukaryota</taxon>
        <taxon>Metazoa</taxon>
        <taxon>Ecdysozoa</taxon>
        <taxon>Arthropoda</taxon>
        <taxon>Chelicerata</taxon>
        <taxon>Arachnida</taxon>
        <taxon>Araneae</taxon>
        <taxon>Araneomorphae</taxon>
        <taxon>Entelegynae</taxon>
        <taxon>Araneoidea</taxon>
        <taxon>Nephilidae</taxon>
        <taxon>Trichonephila</taxon>
    </lineage>
</organism>
<name>A0A8X6HZQ4_TRICU</name>
<evidence type="ECO:0000313" key="5">
    <source>
        <dbReference type="Proteomes" id="UP000887116"/>
    </source>
</evidence>
<evidence type="ECO:0000259" key="3">
    <source>
        <dbReference type="PROSITE" id="PS50157"/>
    </source>
</evidence>
<keyword evidence="1" id="KW-0862">Zinc</keyword>
<dbReference type="SMART" id="SM00355">
    <property type="entry name" value="ZnF_C2H2"/>
    <property type="match status" value="2"/>
</dbReference>
<accession>A0A8X6HZQ4</accession>
<gene>
    <name evidence="4" type="primary">AVEN_148523_1</name>
    <name evidence="4" type="ORF">TNCT_727121</name>
</gene>
<dbReference type="Proteomes" id="UP000887116">
    <property type="component" value="Unassembled WGS sequence"/>
</dbReference>
<sequence length="507" mass="57205">MIQISLPVADIIPCPFDQCRQTFATGNWDGVCDRIKNHFANAHGTGGCKLYQFCSLCRKGFFENPVEHSCLKGGYIIESAPPLPKRHTKLACSSSTAETVAPPVEDLIVERTVSVKQSFPSSPPVDGIDLHGDTLRYFFPTPQTMCCPVSGCSHSFTTKKWFTTNTSIKRHLTSFHRRPNLFVQYWCSSCRKRIVQPARHRCLKGASLVTRSSQGTWECEDCQFKASTKVGLDNHRKTHRREAAVLELPQLTVPETSSKKAKKKKARMAPLSSGDPGSARLAPPASPLAADPRVLIKTKMLLRVALTWPFLRYSRALSKHSTLCWRWMRSVAHCHTSRRLLTTWLWWCKNTSTCPVLHKTKTQQRQTARRTSRTLKQCSAIIDGTDVWEHAKTDVIEQSQNPPTRPPVVEALAREFVLECLKSCENTAPGPDLISYKHWREVDPNCVVLTKLFNVCLKLADVPKRWKLSNTILIQKKNEPASITDWRPISLSDTAYKLFQNAGQKAV</sequence>
<dbReference type="InterPro" id="IPR013087">
    <property type="entry name" value="Znf_C2H2_type"/>
</dbReference>
<evidence type="ECO:0000256" key="2">
    <source>
        <dbReference type="SAM" id="MobiDB-lite"/>
    </source>
</evidence>
<keyword evidence="1" id="KW-0863">Zinc-finger</keyword>
<feature type="region of interest" description="Disordered" evidence="2">
    <location>
        <begin position="255"/>
        <end position="285"/>
    </location>
</feature>